<reference evidence="9 10" key="1">
    <citation type="submission" date="2016-10" db="EMBL/GenBank/DDBJ databases">
        <title>Actinomyces aegypiusis sp. nov., isolated from the Aegypius monachus in Qinghai Tibet Plateau China.</title>
        <authorList>
            <person name="Wang Y."/>
        </authorList>
    </citation>
    <scope>NUCLEOTIDE SEQUENCE [LARGE SCALE GENOMIC DNA]</scope>
    <source>
        <strain evidence="9 10">VUL4_3</strain>
    </source>
</reference>
<dbReference type="GO" id="GO:0009360">
    <property type="term" value="C:DNA polymerase III complex"/>
    <property type="evidence" value="ECO:0007669"/>
    <property type="project" value="InterPro"/>
</dbReference>
<evidence type="ECO:0000256" key="1">
    <source>
        <dbReference type="ARBA" id="ARBA00012417"/>
    </source>
</evidence>
<dbReference type="PANTHER" id="PTHR11669">
    <property type="entry name" value="REPLICATION FACTOR C / DNA POLYMERASE III GAMMA-TAU SUBUNIT"/>
    <property type="match status" value="1"/>
</dbReference>
<dbReference type="KEGG" id="avu:BK816_08135"/>
<dbReference type="GO" id="GO:0003677">
    <property type="term" value="F:DNA binding"/>
    <property type="evidence" value="ECO:0007669"/>
    <property type="project" value="InterPro"/>
</dbReference>
<dbReference type="RefSeq" id="WP_071164719.1">
    <property type="nucleotide sequence ID" value="NZ_CP017812.1"/>
</dbReference>
<dbReference type="EMBL" id="CP017812">
    <property type="protein sequence ID" value="AOZ73256.1"/>
    <property type="molecule type" value="Genomic_DNA"/>
</dbReference>
<dbReference type="InterPro" id="IPR027417">
    <property type="entry name" value="P-loop_NTPase"/>
</dbReference>
<organism evidence="9 10">
    <name type="scientific">Boudabousia tangfeifanii</name>
    <dbReference type="NCBI Taxonomy" id="1912795"/>
    <lineage>
        <taxon>Bacteria</taxon>
        <taxon>Bacillati</taxon>
        <taxon>Actinomycetota</taxon>
        <taxon>Actinomycetes</taxon>
        <taxon>Actinomycetales</taxon>
        <taxon>Actinomycetaceae</taxon>
        <taxon>Boudabousia</taxon>
    </lineage>
</organism>
<dbReference type="NCBIfam" id="NF005926">
    <property type="entry name" value="PRK07940.1"/>
    <property type="match status" value="1"/>
</dbReference>
<evidence type="ECO:0000259" key="8">
    <source>
        <dbReference type="SMART" id="SM00382"/>
    </source>
</evidence>
<dbReference type="InterPro" id="IPR015199">
    <property type="entry name" value="DNA_pol_III_delta_C"/>
</dbReference>
<keyword evidence="5" id="KW-0235">DNA replication</keyword>
<evidence type="ECO:0000313" key="10">
    <source>
        <dbReference type="Proteomes" id="UP000176288"/>
    </source>
</evidence>
<accession>A0A1D9MLT4</accession>
<dbReference type="Gene3D" id="3.40.50.300">
    <property type="entry name" value="P-loop containing nucleotide triphosphate hydrolases"/>
    <property type="match status" value="1"/>
</dbReference>
<dbReference type="PANTHER" id="PTHR11669:SF8">
    <property type="entry name" value="DNA POLYMERASE III SUBUNIT DELTA"/>
    <property type="match status" value="1"/>
</dbReference>
<evidence type="ECO:0000256" key="2">
    <source>
        <dbReference type="ARBA" id="ARBA00014363"/>
    </source>
</evidence>
<evidence type="ECO:0000256" key="6">
    <source>
        <dbReference type="ARBA" id="ARBA00022932"/>
    </source>
</evidence>
<evidence type="ECO:0000256" key="3">
    <source>
        <dbReference type="ARBA" id="ARBA00022679"/>
    </source>
</evidence>
<evidence type="ECO:0000313" key="9">
    <source>
        <dbReference type="EMBL" id="AOZ73256.1"/>
    </source>
</evidence>
<dbReference type="GO" id="GO:0006261">
    <property type="term" value="P:DNA-templated DNA replication"/>
    <property type="evidence" value="ECO:0007669"/>
    <property type="project" value="TreeGrafter"/>
</dbReference>
<keyword evidence="4" id="KW-0548">Nucleotidyltransferase</keyword>
<comment type="catalytic activity">
    <reaction evidence="7">
        <text>DNA(n) + a 2'-deoxyribonucleoside 5'-triphosphate = DNA(n+1) + diphosphate</text>
        <dbReference type="Rhea" id="RHEA:22508"/>
        <dbReference type="Rhea" id="RHEA-COMP:17339"/>
        <dbReference type="Rhea" id="RHEA-COMP:17340"/>
        <dbReference type="ChEBI" id="CHEBI:33019"/>
        <dbReference type="ChEBI" id="CHEBI:61560"/>
        <dbReference type="ChEBI" id="CHEBI:173112"/>
        <dbReference type="EC" id="2.7.7.7"/>
    </reaction>
</comment>
<name>A0A1D9MLT4_9ACTO</name>
<dbReference type="AlphaFoldDB" id="A0A1D9MLT4"/>
<dbReference type="STRING" id="1912795.BK816_08135"/>
<evidence type="ECO:0000256" key="7">
    <source>
        <dbReference type="ARBA" id="ARBA00049244"/>
    </source>
</evidence>
<gene>
    <name evidence="9" type="ORF">BK816_08135</name>
</gene>
<protein>
    <recommendedName>
        <fullName evidence="2">DNA polymerase III subunit delta'</fullName>
        <ecNumber evidence="1">2.7.7.7</ecNumber>
    </recommendedName>
</protein>
<dbReference type="InterPro" id="IPR050238">
    <property type="entry name" value="DNA_Rep/Repair_Clamp_Loader"/>
</dbReference>
<dbReference type="InterPro" id="IPR003593">
    <property type="entry name" value="AAA+_ATPase"/>
</dbReference>
<dbReference type="Proteomes" id="UP000176288">
    <property type="component" value="Chromosome"/>
</dbReference>
<evidence type="ECO:0000256" key="4">
    <source>
        <dbReference type="ARBA" id="ARBA00022695"/>
    </source>
</evidence>
<evidence type="ECO:0000256" key="5">
    <source>
        <dbReference type="ARBA" id="ARBA00022705"/>
    </source>
</evidence>
<dbReference type="Pfam" id="PF09115">
    <property type="entry name" value="DNApol3-delta_C"/>
    <property type="match status" value="1"/>
</dbReference>
<keyword evidence="6" id="KW-0239">DNA-directed DNA polymerase</keyword>
<dbReference type="SMART" id="SM00382">
    <property type="entry name" value="AAA"/>
    <property type="match status" value="1"/>
</dbReference>
<keyword evidence="3" id="KW-0808">Transferase</keyword>
<sequence length="409" mass="45094">MTVWDSLVGQDAAVKTLQEAALAARASLTGDQVDSRAMTHAWLLTGPPGSGRSKAAQAFAAALQCEHPTFPGCGECDSCRKVMPPKTEERPESRPIHPDVTWVDTDAVIISIDKVRELVHKAQDNPTLGKWRVIVVEDADRMATRTTNTLLKAIEEPPERTVWILCTPSPGDVLVTIRSRCRNVNLQIPPAKLVAEYMVKQGWTDDPKLALRCALAAQSHIGRAHGLLAEDDEDTIAQRRDLIIKPVSARNAGEAAVAAQRLVQNAKEAFEAKQKDADAQEIAALKEQLGIKKGENVPPSVRTMIRAREEAQKKRLTRLERDNLDRVMLDIMSFYRDVLTIQHQANVPIINADLEALVKEVATRTSADKTLRCMDAIAVARKRLAGNVTPLLVLEGMIMEFLPVEFPQP</sequence>
<dbReference type="GO" id="GO:0003887">
    <property type="term" value="F:DNA-directed DNA polymerase activity"/>
    <property type="evidence" value="ECO:0007669"/>
    <property type="project" value="UniProtKB-KW"/>
</dbReference>
<dbReference type="Pfam" id="PF13177">
    <property type="entry name" value="DNA_pol3_delta2"/>
    <property type="match status" value="1"/>
</dbReference>
<dbReference type="SUPFAM" id="SSF52540">
    <property type="entry name" value="P-loop containing nucleoside triphosphate hydrolases"/>
    <property type="match status" value="1"/>
</dbReference>
<dbReference type="EC" id="2.7.7.7" evidence="1"/>
<dbReference type="OrthoDB" id="9809531at2"/>
<keyword evidence="10" id="KW-1185">Reference proteome</keyword>
<feature type="domain" description="AAA+ ATPase" evidence="8">
    <location>
        <begin position="38"/>
        <end position="189"/>
    </location>
</feature>
<proteinExistence type="predicted"/>